<dbReference type="Gene3D" id="3.10.450.50">
    <property type="match status" value="1"/>
</dbReference>
<evidence type="ECO:0000313" key="2">
    <source>
        <dbReference type="Proteomes" id="UP001225957"/>
    </source>
</evidence>
<dbReference type="RefSeq" id="WP_282733652.1">
    <property type="nucleotide sequence ID" value="NZ_JASCQP010000005.1"/>
</dbReference>
<reference evidence="1 2" key="1">
    <citation type="submission" date="2023-04" db="EMBL/GenBank/DDBJ databases">
        <title>Halomonas strains isolated from rhizosphere soil.</title>
        <authorList>
            <person name="Xu L."/>
            <person name="Sun J.-Q."/>
        </authorList>
    </citation>
    <scope>NUCLEOTIDE SEQUENCE [LARGE SCALE GENOMIC DNA]</scope>
    <source>
        <strain evidence="1 2">LR5S20</strain>
    </source>
</reference>
<name>A0ABT6UUG7_9GAMM</name>
<dbReference type="EMBL" id="JASCQP010000005">
    <property type="protein sequence ID" value="MDI5889603.1"/>
    <property type="molecule type" value="Genomic_DNA"/>
</dbReference>
<accession>A0ABT6UUG7</accession>
<organism evidence="1 2">
    <name type="scientific">Halomonas rhizosphaerae</name>
    <dbReference type="NCBI Taxonomy" id="3043296"/>
    <lineage>
        <taxon>Bacteria</taxon>
        <taxon>Pseudomonadati</taxon>
        <taxon>Pseudomonadota</taxon>
        <taxon>Gammaproteobacteria</taxon>
        <taxon>Oceanospirillales</taxon>
        <taxon>Halomonadaceae</taxon>
        <taxon>Halomonas</taxon>
    </lineage>
</organism>
<sequence length="150" mass="16438">MKEKTQMPDEQAIEAVIKRQFGSLSWTPDASADWDAFMSDFLAGAPLYPAKRPVKQQSVNAFMERLSGLEGTKLRSFHETVLGTEVRVFGNVAVALAGCEMVENETEVSRGVEMLLLVKDAGQWRIAGQAWDLESDEVKVPPHLSGVGAT</sequence>
<evidence type="ECO:0008006" key="3">
    <source>
        <dbReference type="Google" id="ProtNLM"/>
    </source>
</evidence>
<dbReference type="Proteomes" id="UP001225957">
    <property type="component" value="Unassembled WGS sequence"/>
</dbReference>
<evidence type="ECO:0000313" key="1">
    <source>
        <dbReference type="EMBL" id="MDI5889603.1"/>
    </source>
</evidence>
<comment type="caution">
    <text evidence="1">The sequence shown here is derived from an EMBL/GenBank/DDBJ whole genome shotgun (WGS) entry which is preliminary data.</text>
</comment>
<dbReference type="InterPro" id="IPR032710">
    <property type="entry name" value="NTF2-like_dom_sf"/>
</dbReference>
<protein>
    <recommendedName>
        <fullName evidence="3">DUF4440 domain-containing protein</fullName>
    </recommendedName>
</protein>
<dbReference type="SUPFAM" id="SSF54427">
    <property type="entry name" value="NTF2-like"/>
    <property type="match status" value="1"/>
</dbReference>
<keyword evidence="2" id="KW-1185">Reference proteome</keyword>
<proteinExistence type="predicted"/>
<gene>
    <name evidence="1" type="ORF">QLQ83_00650</name>
</gene>